<dbReference type="OrthoDB" id="102028at2759"/>
<dbReference type="AlphaFoldDB" id="A0A225VJI8"/>
<dbReference type="InterPro" id="IPR003653">
    <property type="entry name" value="Peptidase_C48_C"/>
</dbReference>
<keyword evidence="1" id="KW-0645">Protease</keyword>
<dbReference type="STRING" id="4795.A0A225VJI8"/>
<keyword evidence="5" id="KW-1185">Reference proteome</keyword>
<dbReference type="Proteomes" id="UP000198211">
    <property type="component" value="Unassembled WGS sequence"/>
</dbReference>
<dbReference type="GO" id="GO:0006508">
    <property type="term" value="P:proteolysis"/>
    <property type="evidence" value="ECO:0007669"/>
    <property type="project" value="UniProtKB-KW"/>
</dbReference>
<name>A0A225VJI8_9STRA</name>
<comment type="caution">
    <text evidence="4">The sequence shown here is derived from an EMBL/GenBank/DDBJ whole genome shotgun (WGS) entry which is preliminary data.</text>
</comment>
<organism evidence="4 5">
    <name type="scientific">Phytophthora megakarya</name>
    <dbReference type="NCBI Taxonomy" id="4795"/>
    <lineage>
        <taxon>Eukaryota</taxon>
        <taxon>Sar</taxon>
        <taxon>Stramenopiles</taxon>
        <taxon>Oomycota</taxon>
        <taxon>Peronosporomycetes</taxon>
        <taxon>Peronosporales</taxon>
        <taxon>Peronosporaceae</taxon>
        <taxon>Phytophthora</taxon>
    </lineage>
</organism>
<accession>A0A225VJI8</accession>
<protein>
    <recommendedName>
        <fullName evidence="3">Ubiquitin-like protease family profile domain-containing protein</fullName>
    </recommendedName>
</protein>
<dbReference type="Pfam" id="PF02902">
    <property type="entry name" value="Peptidase_C48"/>
    <property type="match status" value="1"/>
</dbReference>
<feature type="domain" description="Ubiquitin-like protease family profile" evidence="3">
    <location>
        <begin position="142"/>
        <end position="186"/>
    </location>
</feature>
<keyword evidence="2" id="KW-0378">Hydrolase</keyword>
<evidence type="ECO:0000256" key="2">
    <source>
        <dbReference type="ARBA" id="ARBA00022801"/>
    </source>
</evidence>
<dbReference type="EMBL" id="NBNE01004833">
    <property type="protein sequence ID" value="OWZ04680.1"/>
    <property type="molecule type" value="Genomic_DNA"/>
</dbReference>
<proteinExistence type="predicted"/>
<evidence type="ECO:0000313" key="5">
    <source>
        <dbReference type="Proteomes" id="UP000198211"/>
    </source>
</evidence>
<reference evidence="5" key="1">
    <citation type="submission" date="2017-03" db="EMBL/GenBank/DDBJ databases">
        <title>Phytopthora megakarya and P. palmivora, two closely related causual agents of cacao black pod achieved similar genome size and gene model numbers by different mechanisms.</title>
        <authorList>
            <person name="Ali S."/>
            <person name="Shao J."/>
            <person name="Larry D.J."/>
            <person name="Kronmiller B."/>
            <person name="Shen D."/>
            <person name="Strem M.D."/>
            <person name="Melnick R.L."/>
            <person name="Guiltinan M.J."/>
            <person name="Tyler B.M."/>
            <person name="Meinhardt L.W."/>
            <person name="Bailey B.A."/>
        </authorList>
    </citation>
    <scope>NUCLEOTIDE SEQUENCE [LARGE SCALE GENOMIC DNA]</scope>
    <source>
        <strain evidence="5">zdho120</strain>
    </source>
</reference>
<dbReference type="GO" id="GO:0008234">
    <property type="term" value="F:cysteine-type peptidase activity"/>
    <property type="evidence" value="ECO:0007669"/>
    <property type="project" value="InterPro"/>
</dbReference>
<sequence length="205" mass="23901">MLADENERPLAYWSRYGYATLCYATLDQLRAMLNVLEARSYFTLVMKTTHWIHNVEWRVQDMCEPFSDTCTTTKIIDGYKLLDFRENFWRHSTSVLMSLVVLTNENADVGIVDPSYHGFADTDQKWRVVAGYGAAHAIGGLINLGLHWVAFFIDKKDCQCRMFDPLQSDQNYKTIEKSMREGMEVVLSLEGKIEYERVDWCQQKR</sequence>
<gene>
    <name evidence="4" type="ORF">PHMEG_00023378</name>
</gene>
<evidence type="ECO:0000256" key="1">
    <source>
        <dbReference type="ARBA" id="ARBA00022670"/>
    </source>
</evidence>
<evidence type="ECO:0000313" key="4">
    <source>
        <dbReference type="EMBL" id="OWZ04680.1"/>
    </source>
</evidence>
<evidence type="ECO:0000259" key="3">
    <source>
        <dbReference type="Pfam" id="PF02902"/>
    </source>
</evidence>